<reference evidence="1" key="1">
    <citation type="submission" date="2023-10" db="EMBL/GenBank/DDBJ databases">
        <title>Genome assembly of Pristionchus species.</title>
        <authorList>
            <person name="Yoshida K."/>
            <person name="Sommer R.J."/>
        </authorList>
    </citation>
    <scope>NUCLEOTIDE SEQUENCE</scope>
    <source>
        <strain evidence="1">RS0144</strain>
    </source>
</reference>
<comment type="caution">
    <text evidence="1">The sequence shown here is derived from an EMBL/GenBank/DDBJ whole genome shotgun (WGS) entry which is preliminary data.</text>
</comment>
<evidence type="ECO:0000313" key="1">
    <source>
        <dbReference type="EMBL" id="GMS90098.1"/>
    </source>
</evidence>
<dbReference type="AlphaFoldDB" id="A0AAV5T7G7"/>
<protein>
    <submittedName>
        <fullName evidence="1">Uncharacterized protein</fullName>
    </submittedName>
</protein>
<sequence length="181" mass="21643">QVNELFICVFELVQLKDPMITLENMTESEKEIIRLYLVKAIQNMKHVSNLQIDEDYSREVTSGVTIFRTELLPDFLKLIKNREMHRNRLIKTLIEVFNTAVGRVWINTYQGDSLDSEGKKERRLHLLSIDCRDYDSSYELDSMLEDPKDPMPRYPYHPHPEGHYWWNPNLNEWDEQVDQLE</sequence>
<name>A0AAV5T7G7_9BILA</name>
<evidence type="ECO:0000313" key="2">
    <source>
        <dbReference type="Proteomes" id="UP001432027"/>
    </source>
</evidence>
<proteinExistence type="predicted"/>
<accession>A0AAV5T7G7</accession>
<dbReference type="EMBL" id="BTSX01000003">
    <property type="protein sequence ID" value="GMS90098.1"/>
    <property type="molecule type" value="Genomic_DNA"/>
</dbReference>
<gene>
    <name evidence="1" type="ORF">PENTCL1PPCAC_12273</name>
</gene>
<dbReference type="Proteomes" id="UP001432027">
    <property type="component" value="Unassembled WGS sequence"/>
</dbReference>
<keyword evidence="2" id="KW-1185">Reference proteome</keyword>
<feature type="non-terminal residue" evidence="1">
    <location>
        <position position="181"/>
    </location>
</feature>
<organism evidence="1 2">
    <name type="scientific">Pristionchus entomophagus</name>
    <dbReference type="NCBI Taxonomy" id="358040"/>
    <lineage>
        <taxon>Eukaryota</taxon>
        <taxon>Metazoa</taxon>
        <taxon>Ecdysozoa</taxon>
        <taxon>Nematoda</taxon>
        <taxon>Chromadorea</taxon>
        <taxon>Rhabditida</taxon>
        <taxon>Rhabditina</taxon>
        <taxon>Diplogasteromorpha</taxon>
        <taxon>Diplogasteroidea</taxon>
        <taxon>Neodiplogasteridae</taxon>
        <taxon>Pristionchus</taxon>
    </lineage>
</organism>
<feature type="non-terminal residue" evidence="1">
    <location>
        <position position="1"/>
    </location>
</feature>